<dbReference type="AlphaFoldDB" id="A0A210R5I2"/>
<dbReference type="SMART" id="SM00198">
    <property type="entry name" value="SCP"/>
    <property type="match status" value="1"/>
</dbReference>
<dbReference type="SUPFAM" id="SSF55797">
    <property type="entry name" value="PR-1-like"/>
    <property type="match status" value="1"/>
</dbReference>
<dbReference type="CDD" id="cd05380">
    <property type="entry name" value="CAP_euk"/>
    <property type="match status" value="1"/>
</dbReference>
<proteinExistence type="predicted"/>
<sequence length="300" mass="33501">MILGDICMTLTQGFKYRMSVFKAVCFLTGLTYVYSLDAMEIDIIMQTHNEFRRNFANGLYGSFAANMNKLDWSTDLQLQALLSLDCALAFTQPAGAFNTHTNVGVSADGNITNLIRSWMLERQHFIPQFKTCINIQHCKRFLTMVHARQRTIGCAFTDRCRVKNSRVNVLVCKYAGSEDAIVPFYKPGLPCTKCDGETPFCERGLCVPCTGTSAECDCRKTCNKHNIGAGSLNSTSCSCTCSYGMGPNCDEDCVNPEMYEDWDPCSEITQQDCLFDRAILEEMCPVQCACRRHPNAGVTQ</sequence>
<keyword evidence="2" id="KW-0430">Lectin</keyword>
<dbReference type="InterPro" id="IPR014044">
    <property type="entry name" value="CAP_dom"/>
</dbReference>
<dbReference type="InterPro" id="IPR035940">
    <property type="entry name" value="CAP_sf"/>
</dbReference>
<accession>A0A210R5I2</accession>
<organism evidence="2 3">
    <name type="scientific">Mizuhopecten yessoensis</name>
    <name type="common">Japanese scallop</name>
    <name type="synonym">Patinopecten yessoensis</name>
    <dbReference type="NCBI Taxonomy" id="6573"/>
    <lineage>
        <taxon>Eukaryota</taxon>
        <taxon>Metazoa</taxon>
        <taxon>Spiralia</taxon>
        <taxon>Lophotrochozoa</taxon>
        <taxon>Mollusca</taxon>
        <taxon>Bivalvia</taxon>
        <taxon>Autobranchia</taxon>
        <taxon>Pteriomorphia</taxon>
        <taxon>Pectinida</taxon>
        <taxon>Pectinoidea</taxon>
        <taxon>Pectinidae</taxon>
        <taxon>Mizuhopecten</taxon>
    </lineage>
</organism>
<dbReference type="Pfam" id="PF00188">
    <property type="entry name" value="CAP"/>
    <property type="match status" value="1"/>
</dbReference>
<dbReference type="Proteomes" id="UP000242188">
    <property type="component" value="Unassembled WGS sequence"/>
</dbReference>
<evidence type="ECO:0000313" key="3">
    <source>
        <dbReference type="Proteomes" id="UP000242188"/>
    </source>
</evidence>
<evidence type="ECO:0000259" key="1">
    <source>
        <dbReference type="SMART" id="SM00198"/>
    </source>
</evidence>
<name>A0A210R5I2_MIZYE</name>
<protein>
    <submittedName>
        <fullName evidence="2">C-type lectin domain family 18 member A</fullName>
    </submittedName>
</protein>
<reference evidence="2 3" key="1">
    <citation type="journal article" date="2017" name="Nat. Ecol. Evol.">
        <title>Scallop genome provides insights into evolution of bilaterian karyotype and development.</title>
        <authorList>
            <person name="Wang S."/>
            <person name="Zhang J."/>
            <person name="Jiao W."/>
            <person name="Li J."/>
            <person name="Xun X."/>
            <person name="Sun Y."/>
            <person name="Guo X."/>
            <person name="Huan P."/>
            <person name="Dong B."/>
            <person name="Zhang L."/>
            <person name="Hu X."/>
            <person name="Sun X."/>
            <person name="Wang J."/>
            <person name="Zhao C."/>
            <person name="Wang Y."/>
            <person name="Wang D."/>
            <person name="Huang X."/>
            <person name="Wang R."/>
            <person name="Lv J."/>
            <person name="Li Y."/>
            <person name="Zhang Z."/>
            <person name="Liu B."/>
            <person name="Lu W."/>
            <person name="Hui Y."/>
            <person name="Liang J."/>
            <person name="Zhou Z."/>
            <person name="Hou R."/>
            <person name="Li X."/>
            <person name="Liu Y."/>
            <person name="Li H."/>
            <person name="Ning X."/>
            <person name="Lin Y."/>
            <person name="Zhao L."/>
            <person name="Xing Q."/>
            <person name="Dou J."/>
            <person name="Li Y."/>
            <person name="Mao J."/>
            <person name="Guo H."/>
            <person name="Dou H."/>
            <person name="Li T."/>
            <person name="Mu C."/>
            <person name="Jiang W."/>
            <person name="Fu Q."/>
            <person name="Fu X."/>
            <person name="Miao Y."/>
            <person name="Liu J."/>
            <person name="Yu Q."/>
            <person name="Li R."/>
            <person name="Liao H."/>
            <person name="Li X."/>
            <person name="Kong Y."/>
            <person name="Jiang Z."/>
            <person name="Chourrout D."/>
            <person name="Li R."/>
            <person name="Bao Z."/>
        </authorList>
    </citation>
    <scope>NUCLEOTIDE SEQUENCE [LARGE SCALE GENOMIC DNA]</scope>
    <source>
        <strain evidence="2 3">PY_sf001</strain>
    </source>
</reference>
<dbReference type="OrthoDB" id="10026604at2759"/>
<keyword evidence="3" id="KW-1185">Reference proteome</keyword>
<dbReference type="EMBL" id="NEDP02000241">
    <property type="protein sequence ID" value="OWF56235.1"/>
    <property type="molecule type" value="Genomic_DNA"/>
</dbReference>
<comment type="caution">
    <text evidence="2">The sequence shown here is derived from an EMBL/GenBank/DDBJ whole genome shotgun (WGS) entry which is preliminary data.</text>
</comment>
<feature type="domain" description="SCP" evidence="1">
    <location>
        <begin position="39"/>
        <end position="176"/>
    </location>
</feature>
<dbReference type="GO" id="GO:0030246">
    <property type="term" value="F:carbohydrate binding"/>
    <property type="evidence" value="ECO:0007669"/>
    <property type="project" value="UniProtKB-KW"/>
</dbReference>
<gene>
    <name evidence="2" type="ORF">KP79_PYT12001</name>
</gene>
<evidence type="ECO:0000313" key="2">
    <source>
        <dbReference type="EMBL" id="OWF56235.1"/>
    </source>
</evidence>
<dbReference type="Gene3D" id="3.40.33.10">
    <property type="entry name" value="CAP"/>
    <property type="match status" value="1"/>
</dbReference>